<dbReference type="PANTHER" id="PTHR36180:SF2">
    <property type="entry name" value="BRO FAMILY PROTEIN"/>
    <property type="match status" value="1"/>
</dbReference>
<dbReference type="InterPro" id="IPR003497">
    <property type="entry name" value="BRO_N_domain"/>
</dbReference>
<evidence type="ECO:0000313" key="2">
    <source>
        <dbReference type="EMBL" id="MFC5427610.1"/>
    </source>
</evidence>
<organism evidence="2 3">
    <name type="scientific">Paraburkholderia denitrificans</name>
    <dbReference type="NCBI Taxonomy" id="694025"/>
    <lineage>
        <taxon>Bacteria</taxon>
        <taxon>Pseudomonadati</taxon>
        <taxon>Pseudomonadota</taxon>
        <taxon>Betaproteobacteria</taxon>
        <taxon>Burkholderiales</taxon>
        <taxon>Burkholderiaceae</taxon>
        <taxon>Paraburkholderia</taxon>
    </lineage>
</organism>
<evidence type="ECO:0000259" key="1">
    <source>
        <dbReference type="PROSITE" id="PS51750"/>
    </source>
</evidence>
<evidence type="ECO:0000313" key="3">
    <source>
        <dbReference type="Proteomes" id="UP001596103"/>
    </source>
</evidence>
<dbReference type="Proteomes" id="UP001596103">
    <property type="component" value="Unassembled WGS sequence"/>
</dbReference>
<sequence>MNELMNSNQVVNLNGGDLMAPLEAAMRFVFDDRYEIRAIPVDGEPWFFAADVCAALGVANVSDALEKLDADEKMTIASTDSHSGRRGGAQFQSIVSEGGLYTLILRCRVAVTPGTVPHRFRKWATSEVIPSIRKTGRYDAQPAAANPLDLMQAMLDQMRNQDARIAMQAEEIRGVRAEVSEFRATFEEQIAAIVRAPVADKPAGCESLSKLKDAWSDKAGLPGWVVEDILCQIKQYRIVPRAYVARGVRHHSNGGVVARPDGSPVLADPYFVYQIGVVTRAIERFLALCERHPRNLRKAVHPAMPDRSFNLADGYAKGEKR</sequence>
<proteinExistence type="predicted"/>
<dbReference type="SMART" id="SM01040">
    <property type="entry name" value="Bro-N"/>
    <property type="match status" value="1"/>
</dbReference>
<dbReference type="PROSITE" id="PS51750">
    <property type="entry name" value="BRO_N"/>
    <property type="match status" value="1"/>
</dbReference>
<keyword evidence="3" id="KW-1185">Reference proteome</keyword>
<dbReference type="RefSeq" id="WP_377709134.1">
    <property type="nucleotide sequence ID" value="NZ_JBHSMP010000006.1"/>
</dbReference>
<comment type="caution">
    <text evidence="2">The sequence shown here is derived from an EMBL/GenBank/DDBJ whole genome shotgun (WGS) entry which is preliminary data.</text>
</comment>
<name>A0ABW0J3M8_9BURK</name>
<dbReference type="PANTHER" id="PTHR36180">
    <property type="entry name" value="DNA-BINDING PROTEIN-RELATED-RELATED"/>
    <property type="match status" value="1"/>
</dbReference>
<accession>A0ABW0J3M8</accession>
<reference evidence="3" key="1">
    <citation type="journal article" date="2019" name="Int. J. Syst. Evol. Microbiol.">
        <title>The Global Catalogue of Microorganisms (GCM) 10K type strain sequencing project: providing services to taxonomists for standard genome sequencing and annotation.</title>
        <authorList>
            <consortium name="The Broad Institute Genomics Platform"/>
            <consortium name="The Broad Institute Genome Sequencing Center for Infectious Disease"/>
            <person name="Wu L."/>
            <person name="Ma J."/>
        </authorList>
    </citation>
    <scope>NUCLEOTIDE SEQUENCE [LARGE SCALE GENOMIC DNA]</scope>
    <source>
        <strain evidence="3">CCUG 56042</strain>
    </source>
</reference>
<feature type="domain" description="Bro-N" evidence="1">
    <location>
        <begin position="19"/>
        <end position="136"/>
    </location>
</feature>
<dbReference type="EMBL" id="JBHSMP010000006">
    <property type="protein sequence ID" value="MFC5427610.1"/>
    <property type="molecule type" value="Genomic_DNA"/>
</dbReference>
<protein>
    <submittedName>
        <fullName evidence="2">Bro-N domain-containing protein</fullName>
    </submittedName>
</protein>
<gene>
    <name evidence="2" type="ORF">ACFPTO_02105</name>
</gene>
<dbReference type="Pfam" id="PF02498">
    <property type="entry name" value="Bro-N"/>
    <property type="match status" value="1"/>
</dbReference>